<feature type="domain" description="Cytochrome b5 heme-binding" evidence="1">
    <location>
        <begin position="10"/>
        <end position="82"/>
    </location>
</feature>
<dbReference type="Gene3D" id="3.10.120.10">
    <property type="entry name" value="Cytochrome b5-like heme/steroid binding domain"/>
    <property type="match status" value="1"/>
</dbReference>
<organism evidence="2 3">
    <name type="scientific">Levilactobacillus brevis KB290</name>
    <dbReference type="NCBI Taxonomy" id="1001583"/>
    <lineage>
        <taxon>Bacteria</taxon>
        <taxon>Bacillati</taxon>
        <taxon>Bacillota</taxon>
        <taxon>Bacilli</taxon>
        <taxon>Lactobacillales</taxon>
        <taxon>Lactobacillaceae</taxon>
        <taxon>Levilactobacillus</taxon>
    </lineage>
</organism>
<dbReference type="SUPFAM" id="SSF55856">
    <property type="entry name" value="Cytochrome b5-like heme/steroid binding domain"/>
    <property type="match status" value="1"/>
</dbReference>
<dbReference type="KEGG" id="lbk:LVISKB_1924"/>
<dbReference type="Pfam" id="PF00173">
    <property type="entry name" value="Cyt-b5"/>
    <property type="match status" value="1"/>
</dbReference>
<protein>
    <recommendedName>
        <fullName evidence="1">Cytochrome b5 heme-binding domain-containing protein</fullName>
    </recommendedName>
</protein>
<name>M5AFF7_LEVBR</name>
<dbReference type="SMART" id="SM01117">
    <property type="entry name" value="Cyt-b5"/>
    <property type="match status" value="1"/>
</dbReference>
<evidence type="ECO:0000259" key="1">
    <source>
        <dbReference type="SMART" id="SM01117"/>
    </source>
</evidence>
<dbReference type="InterPro" id="IPR036400">
    <property type="entry name" value="Cyt_B5-like_heme/steroid_sf"/>
</dbReference>
<gene>
    <name evidence="2" type="ORF">LVISKB_1924</name>
</gene>
<dbReference type="HOGENOM" id="CLU_178322_0_0_9"/>
<reference evidence="2 3" key="1">
    <citation type="journal article" date="2013" name="PLoS ONE">
        <title>Genomic Analysis by Deep Sequencing of the Probiotic Lactobacillus brevis KB290 Harboring Nine Plasmids Reveals Genomic Stability.</title>
        <authorList>
            <person name="Fukao M."/>
            <person name="Oshima K."/>
            <person name="Morita H."/>
            <person name="Toh H."/>
            <person name="Suda W."/>
            <person name="Kim S.W."/>
            <person name="Suzuki S."/>
            <person name="Yakabe T."/>
            <person name="Hattori M."/>
            <person name="Yajima N."/>
        </authorList>
    </citation>
    <scope>NUCLEOTIDE SEQUENCE [LARGE SCALE GENOMIC DNA]</scope>
    <source>
        <strain evidence="2 3">KB290</strain>
    </source>
</reference>
<evidence type="ECO:0000313" key="3">
    <source>
        <dbReference type="Proteomes" id="UP000012042"/>
    </source>
</evidence>
<evidence type="ECO:0000313" key="2">
    <source>
        <dbReference type="EMBL" id="BAN07559.1"/>
    </source>
</evidence>
<dbReference type="EMBL" id="AP012167">
    <property type="protein sequence ID" value="BAN07559.1"/>
    <property type="molecule type" value="Genomic_DNA"/>
</dbReference>
<proteinExistence type="predicted"/>
<dbReference type="AlphaFoldDB" id="M5AFF7"/>
<dbReference type="PATRIC" id="fig|1001583.3.peg.1909"/>
<dbReference type="Proteomes" id="UP000012042">
    <property type="component" value="Chromosome"/>
</dbReference>
<sequence>MVADVSEQVFNQATLAKYDGQQGQPAYVAVDGVVYDVTGVEAWAGGKHHGNLAGQELTAVIDGKSPHGRKVLAKLPVVGKYEA</sequence>
<dbReference type="InterPro" id="IPR001199">
    <property type="entry name" value="Cyt_B5-like_heme/steroid-bd"/>
</dbReference>
<accession>M5AFF7</accession>